<dbReference type="Proteomes" id="UP000502502">
    <property type="component" value="Chromosome"/>
</dbReference>
<keyword evidence="3 11" id="KW-1134">Transmembrane beta strand</keyword>
<keyword evidence="5 11" id="KW-0812">Transmembrane</keyword>
<dbReference type="InterPro" id="IPR036942">
    <property type="entry name" value="Beta-barrel_TonB_sf"/>
</dbReference>
<evidence type="ECO:0000256" key="6">
    <source>
        <dbReference type="ARBA" id="ARBA00023004"/>
    </source>
</evidence>
<evidence type="ECO:0000256" key="4">
    <source>
        <dbReference type="ARBA" id="ARBA00022496"/>
    </source>
</evidence>
<keyword evidence="9 11" id="KW-0472">Membrane</keyword>
<dbReference type="PANTHER" id="PTHR32552:SF81">
    <property type="entry name" value="TONB-DEPENDENT OUTER MEMBRANE RECEPTOR"/>
    <property type="match status" value="1"/>
</dbReference>
<keyword evidence="8 12" id="KW-0798">TonB box</keyword>
<evidence type="ECO:0000256" key="11">
    <source>
        <dbReference type="PROSITE-ProRule" id="PRU01360"/>
    </source>
</evidence>
<evidence type="ECO:0000256" key="12">
    <source>
        <dbReference type="RuleBase" id="RU003357"/>
    </source>
</evidence>
<evidence type="ECO:0000256" key="10">
    <source>
        <dbReference type="ARBA" id="ARBA00023237"/>
    </source>
</evidence>
<dbReference type="PANTHER" id="PTHR32552">
    <property type="entry name" value="FERRICHROME IRON RECEPTOR-RELATED"/>
    <property type="match status" value="1"/>
</dbReference>
<dbReference type="InterPro" id="IPR039426">
    <property type="entry name" value="TonB-dep_rcpt-like"/>
</dbReference>
<dbReference type="PROSITE" id="PS52016">
    <property type="entry name" value="TONB_DEPENDENT_REC_3"/>
    <property type="match status" value="1"/>
</dbReference>
<feature type="domain" description="TonB-dependent receptor plug" evidence="14">
    <location>
        <begin position="61"/>
        <end position="172"/>
    </location>
</feature>
<evidence type="ECO:0000256" key="9">
    <source>
        <dbReference type="ARBA" id="ARBA00023136"/>
    </source>
</evidence>
<dbReference type="InterPro" id="IPR012910">
    <property type="entry name" value="Plug_dom"/>
</dbReference>
<dbReference type="GO" id="GO:0006826">
    <property type="term" value="P:iron ion transport"/>
    <property type="evidence" value="ECO:0007669"/>
    <property type="project" value="UniProtKB-KW"/>
</dbReference>
<dbReference type="Pfam" id="PF00593">
    <property type="entry name" value="TonB_dep_Rec_b-barrel"/>
    <property type="match status" value="1"/>
</dbReference>
<reference evidence="15 16" key="1">
    <citation type="submission" date="2020-03" db="EMBL/GenBank/DDBJ databases">
        <title>Sphingomonas sp. nov., isolated from fish.</title>
        <authorList>
            <person name="Hyun D.-W."/>
            <person name="Bae J.-W."/>
        </authorList>
    </citation>
    <scope>NUCLEOTIDE SEQUENCE [LARGE SCALE GENOMIC DNA]</scope>
    <source>
        <strain evidence="15 16">HDW15C</strain>
    </source>
</reference>
<evidence type="ECO:0000256" key="7">
    <source>
        <dbReference type="ARBA" id="ARBA00023065"/>
    </source>
</evidence>
<dbReference type="RefSeq" id="WP_166095961.1">
    <property type="nucleotide sequence ID" value="NZ_CP049871.1"/>
</dbReference>
<comment type="subcellular location">
    <subcellularLocation>
        <location evidence="1 11">Cell outer membrane</location>
        <topology evidence="1 11">Multi-pass membrane protein</topology>
    </subcellularLocation>
</comment>
<feature type="domain" description="TonB-dependent receptor-like beta-barrel" evidence="13">
    <location>
        <begin position="327"/>
        <end position="733"/>
    </location>
</feature>
<dbReference type="InterPro" id="IPR000531">
    <property type="entry name" value="Beta-barrel_TonB"/>
</dbReference>
<keyword evidence="7" id="KW-0406">Ion transport</keyword>
<keyword evidence="16" id="KW-1185">Reference proteome</keyword>
<protein>
    <submittedName>
        <fullName evidence="15">TonB-dependent receptor</fullName>
    </submittedName>
</protein>
<evidence type="ECO:0000259" key="14">
    <source>
        <dbReference type="Pfam" id="PF07715"/>
    </source>
</evidence>
<evidence type="ECO:0000313" key="16">
    <source>
        <dbReference type="Proteomes" id="UP000502502"/>
    </source>
</evidence>
<dbReference type="AlphaFoldDB" id="A0A6G7ZQH3"/>
<comment type="similarity">
    <text evidence="11 12">Belongs to the TonB-dependent receptor family.</text>
</comment>
<evidence type="ECO:0000256" key="3">
    <source>
        <dbReference type="ARBA" id="ARBA00022452"/>
    </source>
</evidence>
<dbReference type="GO" id="GO:0009279">
    <property type="term" value="C:cell outer membrane"/>
    <property type="evidence" value="ECO:0007669"/>
    <property type="project" value="UniProtKB-SubCell"/>
</dbReference>
<keyword evidence="2 11" id="KW-0813">Transport</keyword>
<name>A0A6G7ZQH3_9SPHN</name>
<proteinExistence type="inferred from homology"/>
<keyword evidence="10 11" id="KW-0998">Cell outer membrane</keyword>
<evidence type="ECO:0000313" key="15">
    <source>
        <dbReference type="EMBL" id="QIL03221.1"/>
    </source>
</evidence>
<gene>
    <name evidence="15" type="ORF">G7078_00245</name>
</gene>
<accession>A0A6G7ZQH3</accession>
<dbReference type="KEGG" id="ssin:G7078_00245"/>
<evidence type="ECO:0000259" key="13">
    <source>
        <dbReference type="Pfam" id="PF00593"/>
    </source>
</evidence>
<evidence type="ECO:0000256" key="8">
    <source>
        <dbReference type="ARBA" id="ARBA00023077"/>
    </source>
</evidence>
<keyword evidence="4" id="KW-0410">Iron transport</keyword>
<keyword evidence="15" id="KW-0675">Receptor</keyword>
<evidence type="ECO:0000256" key="2">
    <source>
        <dbReference type="ARBA" id="ARBA00022448"/>
    </source>
</evidence>
<keyword evidence="6" id="KW-0408">Iron</keyword>
<dbReference type="Pfam" id="PF07715">
    <property type="entry name" value="Plug"/>
    <property type="match status" value="1"/>
</dbReference>
<dbReference type="Gene3D" id="2.40.170.20">
    <property type="entry name" value="TonB-dependent receptor, beta-barrel domain"/>
    <property type="match status" value="1"/>
</dbReference>
<evidence type="ECO:0000256" key="5">
    <source>
        <dbReference type="ARBA" id="ARBA00022692"/>
    </source>
</evidence>
<evidence type="ECO:0000256" key="1">
    <source>
        <dbReference type="ARBA" id="ARBA00004571"/>
    </source>
</evidence>
<dbReference type="EMBL" id="CP049871">
    <property type="protein sequence ID" value="QIL03221.1"/>
    <property type="molecule type" value="Genomic_DNA"/>
</dbReference>
<dbReference type="SUPFAM" id="SSF56935">
    <property type="entry name" value="Porins"/>
    <property type="match status" value="1"/>
</dbReference>
<sequence>MAQAQPMPGIAAAAGPTLTDEAVAGGATETTESATEVDANETSPAALEEIVVTATKRETNLQRTPIAISVVTTQALDDRHVQSLADLADGSVPGLRVATFEARQSALTIGIRGIVPLDANQPAREQGVGVYVDGVYLGRQQGLGAALLDVERIEVLKGPQGTLFGRNTEGGALSIVTRAPTGKFGLRATAGAGNYGSYSANAHLDLPAAGPFSFKIDAAMDHQDATTRNPLAGQVGWNYFNRKGVQGKIRFKPSDTFVADLSADAGRDENTPFYSQLLNHNPNGYPVGPLTGSLPSGSIRPLPPLVVVEGDERMDVADIGVVQQVSVDKTKGGALNLRWDATPDLQLRSITGCRQVSVDQWDNSGGAHRPPVFAANGNFSRYSLSYLEQSQWSQELQAVGQLADQVDYVFGLYYFREKAFEEAATPSTNRWNADGTGYTINDPCIGSGSVAAPAGWQRECRRIDRGSRARSESKAAYGQLTWTPPSAERFHVTLGGRLTRDDKQGTLYIVNNEATDFSFDQKTTRFNPLAIVAYDATPDAHFYAKYATGYRSGGASSRSLTHTEFGPEDVQSYELGAKTQLFDRRLRLNVAGYVMSRKGTQVDFSVLNQLPGGATRNTLETVNAPGTSKIRGIEVDATAQVTDQLQLSASYAYTYTKVPDAPDPFRPGNPLVPVFIPFTPRNVVNGAIDYELPTNIAGGKLRLHLDGNYNQATQSFAEFATKNDSSFIVNGRLALADMEVGTGQQVTFALWSRNLLNETHVYRRDPTNSMPNPFTGSRSNIVGDYGNFNAPRTFGVEALVKI</sequence>
<organism evidence="15 16">
    <name type="scientific">Sphingomonas sinipercae</name>
    <dbReference type="NCBI Taxonomy" id="2714944"/>
    <lineage>
        <taxon>Bacteria</taxon>
        <taxon>Pseudomonadati</taxon>
        <taxon>Pseudomonadota</taxon>
        <taxon>Alphaproteobacteria</taxon>
        <taxon>Sphingomonadales</taxon>
        <taxon>Sphingomonadaceae</taxon>
        <taxon>Sphingomonas</taxon>
    </lineage>
</organism>